<dbReference type="PANTHER" id="PTHR37823">
    <property type="entry name" value="CYTOCHROME C-553-LIKE"/>
    <property type="match status" value="1"/>
</dbReference>
<evidence type="ECO:0000256" key="7">
    <source>
        <dbReference type="SAM" id="MobiDB-lite"/>
    </source>
</evidence>
<accession>A0A235B760</accession>
<evidence type="ECO:0000256" key="2">
    <source>
        <dbReference type="ARBA" id="ARBA00022617"/>
    </source>
</evidence>
<gene>
    <name evidence="9" type="ORF">CHM34_08125</name>
</gene>
<dbReference type="Proteomes" id="UP000215459">
    <property type="component" value="Unassembled WGS sequence"/>
</dbReference>
<proteinExistence type="predicted"/>
<dbReference type="PANTHER" id="PTHR37823:SF4">
    <property type="entry name" value="MENAQUINOL-CYTOCHROME C REDUCTASE CYTOCHROME B_C SUBUNIT"/>
    <property type="match status" value="1"/>
</dbReference>
<sequence>MIGQVFVRLKILVRGGPFVKSRCWKWSWIMIVSVLALTGCGQGADQDDQGETQEQASSPDQIYKNNCSSCHGQNLEGSVGPSLEEVGAQYSKKDIELIIQNGRGQMPAQNQVSKEQRATLAEWLAEKK</sequence>
<dbReference type="OrthoDB" id="7933886at2"/>
<dbReference type="InterPro" id="IPR051811">
    <property type="entry name" value="Cytochrome_c550/c551-like"/>
</dbReference>
<dbReference type="EMBL" id="NOWF01000004">
    <property type="protein sequence ID" value="OYD08071.1"/>
    <property type="molecule type" value="Genomic_DNA"/>
</dbReference>
<evidence type="ECO:0000256" key="1">
    <source>
        <dbReference type="ARBA" id="ARBA00022448"/>
    </source>
</evidence>
<dbReference type="SUPFAM" id="SSF46626">
    <property type="entry name" value="Cytochrome c"/>
    <property type="match status" value="1"/>
</dbReference>
<keyword evidence="3 6" id="KW-0479">Metal-binding</keyword>
<evidence type="ECO:0000313" key="9">
    <source>
        <dbReference type="EMBL" id="OYD08071.1"/>
    </source>
</evidence>
<feature type="region of interest" description="Disordered" evidence="7">
    <location>
        <begin position="42"/>
        <end position="63"/>
    </location>
</feature>
<evidence type="ECO:0000256" key="6">
    <source>
        <dbReference type="PROSITE-ProRule" id="PRU00433"/>
    </source>
</evidence>
<keyword evidence="10" id="KW-1185">Reference proteome</keyword>
<dbReference type="Gene3D" id="1.10.760.10">
    <property type="entry name" value="Cytochrome c-like domain"/>
    <property type="match status" value="1"/>
</dbReference>
<protein>
    <recommendedName>
        <fullName evidence="8">Cytochrome c domain-containing protein</fullName>
    </recommendedName>
</protein>
<evidence type="ECO:0000313" key="10">
    <source>
        <dbReference type="Proteomes" id="UP000215459"/>
    </source>
</evidence>
<keyword evidence="2 6" id="KW-0349">Heme</keyword>
<evidence type="ECO:0000256" key="4">
    <source>
        <dbReference type="ARBA" id="ARBA00022982"/>
    </source>
</evidence>
<dbReference type="AlphaFoldDB" id="A0A235B760"/>
<dbReference type="GO" id="GO:0046872">
    <property type="term" value="F:metal ion binding"/>
    <property type="evidence" value="ECO:0007669"/>
    <property type="project" value="UniProtKB-KW"/>
</dbReference>
<keyword evidence="4" id="KW-0249">Electron transport</keyword>
<dbReference type="Pfam" id="PF13442">
    <property type="entry name" value="Cytochrome_CBB3"/>
    <property type="match status" value="1"/>
</dbReference>
<name>A0A235B760_9BACL</name>
<keyword evidence="1" id="KW-0813">Transport</keyword>
<dbReference type="InterPro" id="IPR036909">
    <property type="entry name" value="Cyt_c-like_dom_sf"/>
</dbReference>
<dbReference type="GO" id="GO:0009055">
    <property type="term" value="F:electron transfer activity"/>
    <property type="evidence" value="ECO:0007669"/>
    <property type="project" value="InterPro"/>
</dbReference>
<evidence type="ECO:0000256" key="5">
    <source>
        <dbReference type="ARBA" id="ARBA00023004"/>
    </source>
</evidence>
<comment type="caution">
    <text evidence="9">The sequence shown here is derived from an EMBL/GenBank/DDBJ whole genome shotgun (WGS) entry which is preliminary data.</text>
</comment>
<organism evidence="9 10">
    <name type="scientific">Paludifilum halophilum</name>
    <dbReference type="NCBI Taxonomy" id="1642702"/>
    <lineage>
        <taxon>Bacteria</taxon>
        <taxon>Bacillati</taxon>
        <taxon>Bacillota</taxon>
        <taxon>Bacilli</taxon>
        <taxon>Bacillales</taxon>
        <taxon>Thermoactinomycetaceae</taxon>
        <taxon>Paludifilum</taxon>
    </lineage>
</organism>
<dbReference type="InterPro" id="IPR009056">
    <property type="entry name" value="Cyt_c-like_dom"/>
</dbReference>
<dbReference type="PROSITE" id="PS51007">
    <property type="entry name" value="CYTC"/>
    <property type="match status" value="1"/>
</dbReference>
<feature type="domain" description="Cytochrome c" evidence="8">
    <location>
        <begin position="54"/>
        <end position="128"/>
    </location>
</feature>
<evidence type="ECO:0000256" key="3">
    <source>
        <dbReference type="ARBA" id="ARBA00022723"/>
    </source>
</evidence>
<keyword evidence="5 6" id="KW-0408">Iron</keyword>
<dbReference type="GO" id="GO:0020037">
    <property type="term" value="F:heme binding"/>
    <property type="evidence" value="ECO:0007669"/>
    <property type="project" value="InterPro"/>
</dbReference>
<reference evidence="9 10" key="1">
    <citation type="submission" date="2017-07" db="EMBL/GenBank/DDBJ databases">
        <title>The genome sequence of Paludifilum halophilum highlights mechanisms for microbial adaptation to high salt environemnts.</title>
        <authorList>
            <person name="Belbahri L."/>
        </authorList>
    </citation>
    <scope>NUCLEOTIDE SEQUENCE [LARGE SCALE GENOMIC DNA]</scope>
    <source>
        <strain evidence="9 10">DSM 102817</strain>
    </source>
</reference>
<evidence type="ECO:0000259" key="8">
    <source>
        <dbReference type="PROSITE" id="PS51007"/>
    </source>
</evidence>